<name>A0A813DBY9_POLGL</name>
<dbReference type="AlphaFoldDB" id="A0A813DBY9"/>
<feature type="transmembrane region" description="Helical" evidence="1">
    <location>
        <begin position="25"/>
        <end position="43"/>
    </location>
</feature>
<dbReference type="Proteomes" id="UP000654075">
    <property type="component" value="Unassembled WGS sequence"/>
</dbReference>
<sequence length="230" mass="24995">MGLIDRLVSSSRGSPGRPSHLQMQVLFYALGMANFACILFMFCEQDRYPVNYILLGFTTLISGLFWGLTREVVSTTMHFQIALIICVSMFVAAAVSAVLTERKVEGPAVLLASLWLGWGVGSLVDVVITLSLDELGITVLGGIGFSLLLLIILMLDAGKYLIRCRPDDFMRVVVAMNSTMIVVVSIPFFVISFCFLHSTDTVMDEEEAGAEDPGLGLPAAHEIGRGIQLV</sequence>
<keyword evidence="3" id="KW-1185">Reference proteome</keyword>
<feature type="non-terminal residue" evidence="2">
    <location>
        <position position="1"/>
    </location>
</feature>
<comment type="caution">
    <text evidence="2">The sequence shown here is derived from an EMBL/GenBank/DDBJ whole genome shotgun (WGS) entry which is preliminary data.</text>
</comment>
<dbReference type="EMBL" id="CAJNNV010001629">
    <property type="protein sequence ID" value="CAE8585422.1"/>
    <property type="molecule type" value="Genomic_DNA"/>
</dbReference>
<evidence type="ECO:0000313" key="2">
    <source>
        <dbReference type="EMBL" id="CAE8585422.1"/>
    </source>
</evidence>
<feature type="transmembrane region" description="Helical" evidence="1">
    <location>
        <begin position="81"/>
        <end position="99"/>
    </location>
</feature>
<keyword evidence="1" id="KW-1133">Transmembrane helix</keyword>
<keyword evidence="1" id="KW-0472">Membrane</keyword>
<feature type="transmembrane region" description="Helical" evidence="1">
    <location>
        <begin position="50"/>
        <end position="69"/>
    </location>
</feature>
<dbReference type="OrthoDB" id="440867at2759"/>
<protein>
    <submittedName>
        <fullName evidence="2">Uncharacterized protein</fullName>
    </submittedName>
</protein>
<accession>A0A813DBY9</accession>
<evidence type="ECO:0000313" key="3">
    <source>
        <dbReference type="Proteomes" id="UP000654075"/>
    </source>
</evidence>
<feature type="transmembrane region" description="Helical" evidence="1">
    <location>
        <begin position="169"/>
        <end position="193"/>
    </location>
</feature>
<feature type="transmembrane region" description="Helical" evidence="1">
    <location>
        <begin position="135"/>
        <end position="157"/>
    </location>
</feature>
<reference evidence="2" key="1">
    <citation type="submission" date="2021-02" db="EMBL/GenBank/DDBJ databases">
        <authorList>
            <person name="Dougan E. K."/>
            <person name="Rhodes N."/>
            <person name="Thang M."/>
            <person name="Chan C."/>
        </authorList>
    </citation>
    <scope>NUCLEOTIDE SEQUENCE</scope>
</reference>
<proteinExistence type="predicted"/>
<organism evidence="2 3">
    <name type="scientific">Polarella glacialis</name>
    <name type="common">Dinoflagellate</name>
    <dbReference type="NCBI Taxonomy" id="89957"/>
    <lineage>
        <taxon>Eukaryota</taxon>
        <taxon>Sar</taxon>
        <taxon>Alveolata</taxon>
        <taxon>Dinophyceae</taxon>
        <taxon>Suessiales</taxon>
        <taxon>Suessiaceae</taxon>
        <taxon>Polarella</taxon>
    </lineage>
</organism>
<gene>
    <name evidence="2" type="ORF">PGLA1383_LOCUS4330</name>
</gene>
<keyword evidence="1" id="KW-0812">Transmembrane</keyword>
<evidence type="ECO:0000256" key="1">
    <source>
        <dbReference type="SAM" id="Phobius"/>
    </source>
</evidence>
<feature type="transmembrane region" description="Helical" evidence="1">
    <location>
        <begin position="108"/>
        <end position="129"/>
    </location>
</feature>